<comment type="similarity">
    <text evidence="1">Belongs to the ROK (NagC/XylR) family.</text>
</comment>
<evidence type="ECO:0000256" key="1">
    <source>
        <dbReference type="ARBA" id="ARBA00006479"/>
    </source>
</evidence>
<evidence type="ECO:0000313" key="3">
    <source>
        <dbReference type="Proteomes" id="UP000598297"/>
    </source>
</evidence>
<protein>
    <submittedName>
        <fullName evidence="2">ROK family protein</fullName>
    </submittedName>
</protein>
<dbReference type="RefSeq" id="WP_161696735.1">
    <property type="nucleotide sequence ID" value="NZ_JAAAHS010000067.1"/>
</dbReference>
<gene>
    <name evidence="2" type="ORF">GUY60_11905</name>
</gene>
<reference evidence="2" key="1">
    <citation type="submission" date="2020-01" db="EMBL/GenBank/DDBJ databases">
        <title>Whole-genome analyses of novel actinobacteria.</title>
        <authorList>
            <person name="Sahin N."/>
        </authorList>
    </citation>
    <scope>NUCLEOTIDE SEQUENCE</scope>
    <source>
        <strain evidence="2">YC537</strain>
    </source>
</reference>
<evidence type="ECO:0000313" key="2">
    <source>
        <dbReference type="EMBL" id="NBE52115.1"/>
    </source>
</evidence>
<comment type="caution">
    <text evidence="2">The sequence shown here is derived from an EMBL/GenBank/DDBJ whole genome shotgun (WGS) entry which is preliminary data.</text>
</comment>
<proteinExistence type="inferred from homology"/>
<dbReference type="OrthoDB" id="9810372at2"/>
<name>A0A964UPR1_9ACTN</name>
<dbReference type="InterPro" id="IPR043129">
    <property type="entry name" value="ATPase_NBD"/>
</dbReference>
<sequence length="310" mass="30546">MRHVIALDVGGTGMKAALVGLDGALLHEARRPTGRDRGPDAVVESVLGFAADLRAHGQRHFGTAAEAAGVAVPGIVSAERGIAVYAANLGWRDVPLRELLSRRLGGIPVALGHDVRTGGLAEGRLGAGRGTGRFLFVSLGTGIAGAIGIDDAIEAGAHGCAGEIGHIVVRPGGPACGCGGRGCLEALASAAAVGRAWAAAGGGPAADAADCARAVDAGDALATRVWLAAVEALADGLVTAFTLLDPRVLIIGGGLAEAGDTLFTPLRAAVAARVTFQKLPAIVPAALGDSAGCLGAGLLARDLLTTAAVV</sequence>
<dbReference type="CDD" id="cd23763">
    <property type="entry name" value="ASKHA_ATPase_ROK"/>
    <property type="match status" value="1"/>
</dbReference>
<keyword evidence="3" id="KW-1185">Reference proteome</keyword>
<dbReference type="Pfam" id="PF00480">
    <property type="entry name" value="ROK"/>
    <property type="match status" value="1"/>
</dbReference>
<dbReference type="Gene3D" id="3.30.420.40">
    <property type="match status" value="2"/>
</dbReference>
<dbReference type="InterPro" id="IPR000600">
    <property type="entry name" value="ROK"/>
</dbReference>
<accession>A0A964UPR1</accession>
<dbReference type="PANTHER" id="PTHR18964">
    <property type="entry name" value="ROK (REPRESSOR, ORF, KINASE) FAMILY"/>
    <property type="match status" value="1"/>
</dbReference>
<organism evidence="2 3">
    <name type="scientific">Streptomyces boluensis</name>
    <dbReference type="NCBI Taxonomy" id="1775135"/>
    <lineage>
        <taxon>Bacteria</taxon>
        <taxon>Bacillati</taxon>
        <taxon>Actinomycetota</taxon>
        <taxon>Actinomycetes</taxon>
        <taxon>Kitasatosporales</taxon>
        <taxon>Streptomycetaceae</taxon>
        <taxon>Streptomyces</taxon>
    </lineage>
</organism>
<dbReference type="SUPFAM" id="SSF53067">
    <property type="entry name" value="Actin-like ATPase domain"/>
    <property type="match status" value="1"/>
</dbReference>
<dbReference type="AlphaFoldDB" id="A0A964UPR1"/>
<dbReference type="Proteomes" id="UP000598297">
    <property type="component" value="Unassembled WGS sequence"/>
</dbReference>
<dbReference type="EMBL" id="JAAAHS010000067">
    <property type="protein sequence ID" value="NBE52115.1"/>
    <property type="molecule type" value="Genomic_DNA"/>
</dbReference>
<dbReference type="PANTHER" id="PTHR18964:SF149">
    <property type="entry name" value="BIFUNCTIONAL UDP-N-ACETYLGLUCOSAMINE 2-EPIMERASE_N-ACETYLMANNOSAMINE KINASE"/>
    <property type="match status" value="1"/>
</dbReference>